<dbReference type="EMBL" id="BNJG01000003">
    <property type="protein sequence ID" value="GHO59344.1"/>
    <property type="molecule type" value="Genomic_DNA"/>
</dbReference>
<protein>
    <submittedName>
        <fullName evidence="1">Uncharacterized protein</fullName>
    </submittedName>
</protein>
<proteinExistence type="predicted"/>
<evidence type="ECO:0000313" key="2">
    <source>
        <dbReference type="Proteomes" id="UP000654345"/>
    </source>
</evidence>
<keyword evidence="2" id="KW-1185">Reference proteome</keyword>
<gene>
    <name evidence="1" type="ORF">KSB_78190</name>
</gene>
<reference evidence="1 2" key="1">
    <citation type="journal article" date="2021" name="Int. J. Syst. Evol. Microbiol.">
        <title>Reticulibacter mediterranei gen. nov., sp. nov., within the new family Reticulibacteraceae fam. nov., and Ktedonospora formicarum gen. nov., sp. nov., Ktedonobacter robiniae sp. nov., Dictyobacter formicarum sp. nov. and Dictyobacter arantiisoli sp. nov., belonging to the class Ktedonobacteria.</title>
        <authorList>
            <person name="Yabe S."/>
            <person name="Zheng Y."/>
            <person name="Wang C.M."/>
            <person name="Sakai Y."/>
            <person name="Abe K."/>
            <person name="Yokota A."/>
            <person name="Donadio S."/>
            <person name="Cavaletti L."/>
            <person name="Monciardini P."/>
        </authorList>
    </citation>
    <scope>NUCLEOTIDE SEQUENCE [LARGE SCALE GENOMIC DNA]</scope>
    <source>
        <strain evidence="1 2">SOSP1-30</strain>
    </source>
</reference>
<evidence type="ECO:0000313" key="1">
    <source>
        <dbReference type="EMBL" id="GHO59344.1"/>
    </source>
</evidence>
<accession>A0ABQ3V2F9</accession>
<comment type="caution">
    <text evidence="1">The sequence shown here is derived from an EMBL/GenBank/DDBJ whole genome shotgun (WGS) entry which is preliminary data.</text>
</comment>
<name>A0ABQ3V2F9_9CHLR</name>
<sequence>MRQYRSGTSVVCTKVLADRDGGGGTLTGRADQLLGASGAYVARGENALDVRLEVRACPYKTLGIGGNGGAKWLAIGLEADKDKGCGRMQFLLLPTLRVFDYKRRDAIILPLNSTISVL</sequence>
<organism evidence="1 2">
    <name type="scientific">Ktedonobacter robiniae</name>
    <dbReference type="NCBI Taxonomy" id="2778365"/>
    <lineage>
        <taxon>Bacteria</taxon>
        <taxon>Bacillati</taxon>
        <taxon>Chloroflexota</taxon>
        <taxon>Ktedonobacteria</taxon>
        <taxon>Ktedonobacterales</taxon>
        <taxon>Ktedonobacteraceae</taxon>
        <taxon>Ktedonobacter</taxon>
    </lineage>
</organism>
<dbReference type="Proteomes" id="UP000654345">
    <property type="component" value="Unassembled WGS sequence"/>
</dbReference>